<accession>A0A8S1B6U1</accession>
<evidence type="ECO:0000256" key="1">
    <source>
        <dbReference type="SAM" id="SignalP"/>
    </source>
</evidence>
<evidence type="ECO:0000313" key="2">
    <source>
        <dbReference type="EMBL" id="CAB3258357.1"/>
    </source>
</evidence>
<dbReference type="EMBL" id="CADEBC010000598">
    <property type="protein sequence ID" value="CAB3258357.1"/>
    <property type="molecule type" value="Genomic_DNA"/>
</dbReference>
<sequence>MWSSKFIFITILVFNLLVFTNSKLVPPQALASVKPESATKLADRAVAEVPDNCPEDKEQQPDHVCRVVINENEWH</sequence>
<keyword evidence="3" id="KW-1185">Reference proteome</keyword>
<protein>
    <submittedName>
        <fullName evidence="2">Uncharacterized protein</fullName>
    </submittedName>
</protein>
<proteinExistence type="predicted"/>
<dbReference type="Proteomes" id="UP000494106">
    <property type="component" value="Unassembled WGS sequence"/>
</dbReference>
<reference evidence="2 3" key="1">
    <citation type="submission" date="2020-04" db="EMBL/GenBank/DDBJ databases">
        <authorList>
            <person name="Wallbank WR R."/>
            <person name="Pardo Diaz C."/>
            <person name="Kozak K."/>
            <person name="Martin S."/>
            <person name="Jiggins C."/>
            <person name="Moest M."/>
            <person name="Warren A I."/>
            <person name="Byers J.R.P. K."/>
            <person name="Montejo-Kovacevich G."/>
            <person name="Yen C E."/>
        </authorList>
    </citation>
    <scope>NUCLEOTIDE SEQUENCE [LARGE SCALE GENOMIC DNA]</scope>
</reference>
<feature type="signal peptide" evidence="1">
    <location>
        <begin position="1"/>
        <end position="22"/>
    </location>
</feature>
<gene>
    <name evidence="2" type="ORF">APLA_LOCUS16432</name>
</gene>
<feature type="chain" id="PRO_5035779988" evidence="1">
    <location>
        <begin position="23"/>
        <end position="75"/>
    </location>
</feature>
<comment type="caution">
    <text evidence="2">The sequence shown here is derived from an EMBL/GenBank/DDBJ whole genome shotgun (WGS) entry which is preliminary data.</text>
</comment>
<dbReference type="AlphaFoldDB" id="A0A8S1B6U1"/>
<keyword evidence="1" id="KW-0732">Signal</keyword>
<organism evidence="2 3">
    <name type="scientific">Arctia plantaginis</name>
    <name type="common">Wood tiger moth</name>
    <name type="synonym">Phalaena plantaginis</name>
    <dbReference type="NCBI Taxonomy" id="874455"/>
    <lineage>
        <taxon>Eukaryota</taxon>
        <taxon>Metazoa</taxon>
        <taxon>Ecdysozoa</taxon>
        <taxon>Arthropoda</taxon>
        <taxon>Hexapoda</taxon>
        <taxon>Insecta</taxon>
        <taxon>Pterygota</taxon>
        <taxon>Neoptera</taxon>
        <taxon>Endopterygota</taxon>
        <taxon>Lepidoptera</taxon>
        <taxon>Glossata</taxon>
        <taxon>Ditrysia</taxon>
        <taxon>Noctuoidea</taxon>
        <taxon>Erebidae</taxon>
        <taxon>Arctiinae</taxon>
        <taxon>Arctia</taxon>
    </lineage>
</organism>
<dbReference type="OrthoDB" id="7203467at2759"/>
<evidence type="ECO:0000313" key="3">
    <source>
        <dbReference type="Proteomes" id="UP000494106"/>
    </source>
</evidence>
<name>A0A8S1B6U1_ARCPL</name>